<dbReference type="STRING" id="1802500.A2801_00750"/>
<name>A0A1F7YN75_9BACT</name>
<proteinExistence type="predicted"/>
<dbReference type="EMBL" id="MGGM01000026">
    <property type="protein sequence ID" value="OGM28650.1"/>
    <property type="molecule type" value="Genomic_DNA"/>
</dbReference>
<organism evidence="1 2">
    <name type="scientific">Candidatus Woesebacteria bacterium RIFCSPHIGHO2_01_FULL_41_10</name>
    <dbReference type="NCBI Taxonomy" id="1802500"/>
    <lineage>
        <taxon>Bacteria</taxon>
        <taxon>Candidatus Woeseibacteriota</taxon>
    </lineage>
</organism>
<dbReference type="Proteomes" id="UP000177263">
    <property type="component" value="Unassembled WGS sequence"/>
</dbReference>
<reference evidence="1 2" key="1">
    <citation type="journal article" date="2016" name="Nat. Commun.">
        <title>Thousands of microbial genomes shed light on interconnected biogeochemical processes in an aquifer system.</title>
        <authorList>
            <person name="Anantharaman K."/>
            <person name="Brown C.T."/>
            <person name="Hug L.A."/>
            <person name="Sharon I."/>
            <person name="Castelle C.J."/>
            <person name="Probst A.J."/>
            <person name="Thomas B.C."/>
            <person name="Singh A."/>
            <person name="Wilkins M.J."/>
            <person name="Karaoz U."/>
            <person name="Brodie E.L."/>
            <person name="Williams K.H."/>
            <person name="Hubbard S.S."/>
            <person name="Banfield J.F."/>
        </authorList>
    </citation>
    <scope>NUCLEOTIDE SEQUENCE [LARGE SCALE GENOMIC DNA]</scope>
</reference>
<evidence type="ECO:0000313" key="1">
    <source>
        <dbReference type="EMBL" id="OGM28650.1"/>
    </source>
</evidence>
<evidence type="ECO:0000313" key="2">
    <source>
        <dbReference type="Proteomes" id="UP000177263"/>
    </source>
</evidence>
<dbReference type="AlphaFoldDB" id="A0A1F7YN75"/>
<gene>
    <name evidence="1" type="ORF">A2801_00750</name>
</gene>
<protein>
    <submittedName>
        <fullName evidence="1">Uncharacterized protein</fullName>
    </submittedName>
</protein>
<sequence length="95" mass="10473">MSQLSIEDSCFDESLEVLTAQMLYKGTWSVEPAPQDAIATVRASVKRGGVPRTHNFSLCNGRHSMVVAVTHNAIWDTETTKQAFTNHVRALIGEI</sequence>
<comment type="caution">
    <text evidence="1">The sequence shown here is derived from an EMBL/GenBank/DDBJ whole genome shotgun (WGS) entry which is preliminary data.</text>
</comment>
<accession>A0A1F7YN75</accession>